<sequence>MVVLLFEQTTVDGTLNKPPPRVVSCNDGKYDRLRAALSCGIRTHVNCQPNVGLLPSNSGCHGLVVKARLPWRKDTGSNPVPTEDLPYPWAFGTLKHKLVIPLVWCGILRGECQFRCHPRHQTIVQNCKVRPKIALIFLKNWMLIKLKQSDSDKLVPILYHSTADE</sequence>
<dbReference type="EMBL" id="BGPR01009372">
    <property type="protein sequence ID" value="GBN39576.1"/>
    <property type="molecule type" value="Genomic_DNA"/>
</dbReference>
<evidence type="ECO:0000313" key="1">
    <source>
        <dbReference type="EMBL" id="GBN39576.1"/>
    </source>
</evidence>
<organism evidence="1 2">
    <name type="scientific">Araneus ventricosus</name>
    <name type="common">Orbweaver spider</name>
    <name type="synonym">Epeira ventricosa</name>
    <dbReference type="NCBI Taxonomy" id="182803"/>
    <lineage>
        <taxon>Eukaryota</taxon>
        <taxon>Metazoa</taxon>
        <taxon>Ecdysozoa</taxon>
        <taxon>Arthropoda</taxon>
        <taxon>Chelicerata</taxon>
        <taxon>Arachnida</taxon>
        <taxon>Araneae</taxon>
        <taxon>Araneomorphae</taxon>
        <taxon>Entelegynae</taxon>
        <taxon>Araneoidea</taxon>
        <taxon>Araneidae</taxon>
        <taxon>Araneus</taxon>
    </lineage>
</organism>
<comment type="caution">
    <text evidence="1">The sequence shown here is derived from an EMBL/GenBank/DDBJ whole genome shotgun (WGS) entry which is preliminary data.</text>
</comment>
<dbReference type="Proteomes" id="UP000499080">
    <property type="component" value="Unassembled WGS sequence"/>
</dbReference>
<name>A0A4Y2NPC4_ARAVE</name>
<proteinExistence type="predicted"/>
<evidence type="ECO:0000313" key="2">
    <source>
        <dbReference type="Proteomes" id="UP000499080"/>
    </source>
</evidence>
<accession>A0A4Y2NPC4</accession>
<protein>
    <submittedName>
        <fullName evidence="1">Uncharacterized protein</fullName>
    </submittedName>
</protein>
<keyword evidence="2" id="KW-1185">Reference proteome</keyword>
<reference evidence="1 2" key="1">
    <citation type="journal article" date="2019" name="Sci. Rep.">
        <title>Orb-weaving spider Araneus ventricosus genome elucidates the spidroin gene catalogue.</title>
        <authorList>
            <person name="Kono N."/>
            <person name="Nakamura H."/>
            <person name="Ohtoshi R."/>
            <person name="Moran D.A.P."/>
            <person name="Shinohara A."/>
            <person name="Yoshida Y."/>
            <person name="Fujiwara M."/>
            <person name="Mori M."/>
            <person name="Tomita M."/>
            <person name="Arakawa K."/>
        </authorList>
    </citation>
    <scope>NUCLEOTIDE SEQUENCE [LARGE SCALE GENOMIC DNA]</scope>
</reference>
<dbReference type="AlphaFoldDB" id="A0A4Y2NPC4"/>
<gene>
    <name evidence="1" type="ORF">AVEN_59509_1</name>
</gene>